<evidence type="ECO:0008006" key="6">
    <source>
        <dbReference type="Google" id="ProtNLM"/>
    </source>
</evidence>
<feature type="compositionally biased region" description="Basic and acidic residues" evidence="1">
    <location>
        <begin position="219"/>
        <end position="233"/>
    </location>
</feature>
<dbReference type="Pfam" id="PF14383">
    <property type="entry name" value="VARLMGL"/>
    <property type="match status" value="1"/>
</dbReference>
<dbReference type="PANTHER" id="PTHR31680:SF12">
    <property type="entry name" value="OS11G0587300 PROTEIN"/>
    <property type="match status" value="1"/>
</dbReference>
<dbReference type="OMA" id="FEWHAQK"/>
<feature type="region of interest" description="Disordered" evidence="1">
    <location>
        <begin position="38"/>
        <end position="71"/>
    </location>
</feature>
<feature type="compositionally biased region" description="Low complexity" evidence="1">
    <location>
        <begin position="45"/>
        <end position="57"/>
    </location>
</feature>
<feature type="region of interest" description="Disordered" evidence="1">
    <location>
        <begin position="341"/>
        <end position="461"/>
    </location>
</feature>
<feature type="domain" description="DUF4378" evidence="2">
    <location>
        <begin position="582"/>
        <end position="739"/>
    </location>
</feature>
<dbReference type="Proteomes" id="UP000036987">
    <property type="component" value="Unassembled WGS sequence"/>
</dbReference>
<feature type="compositionally biased region" description="Basic and acidic residues" evidence="1">
    <location>
        <begin position="372"/>
        <end position="385"/>
    </location>
</feature>
<organism evidence="4 5">
    <name type="scientific">Zostera marina</name>
    <name type="common">Eelgrass</name>
    <dbReference type="NCBI Taxonomy" id="29655"/>
    <lineage>
        <taxon>Eukaryota</taxon>
        <taxon>Viridiplantae</taxon>
        <taxon>Streptophyta</taxon>
        <taxon>Embryophyta</taxon>
        <taxon>Tracheophyta</taxon>
        <taxon>Spermatophyta</taxon>
        <taxon>Magnoliopsida</taxon>
        <taxon>Liliopsida</taxon>
        <taxon>Zosteraceae</taxon>
        <taxon>Zostera</taxon>
    </lineage>
</organism>
<feature type="region of interest" description="Disordered" evidence="1">
    <location>
        <begin position="219"/>
        <end position="259"/>
    </location>
</feature>
<gene>
    <name evidence="4" type="ORF">ZOSMA_13G00540</name>
</gene>
<name>A0A0K9Q067_ZOSMR</name>
<dbReference type="STRING" id="29655.A0A0K9Q067"/>
<dbReference type="Pfam" id="PF14309">
    <property type="entry name" value="DUF4378"/>
    <property type="match status" value="1"/>
</dbReference>
<evidence type="ECO:0000259" key="2">
    <source>
        <dbReference type="Pfam" id="PF14309"/>
    </source>
</evidence>
<evidence type="ECO:0000313" key="5">
    <source>
        <dbReference type="Proteomes" id="UP000036987"/>
    </source>
</evidence>
<feature type="compositionally biased region" description="Low complexity" evidence="1">
    <location>
        <begin position="416"/>
        <end position="425"/>
    </location>
</feature>
<protein>
    <recommendedName>
        <fullName evidence="6">Protein LONGIFOLIA 1</fullName>
    </recommendedName>
</protein>
<keyword evidence="5" id="KW-1185">Reference proteome</keyword>
<dbReference type="EMBL" id="LFYR01000514">
    <property type="protein sequence ID" value="KMZ73850.1"/>
    <property type="molecule type" value="Genomic_DNA"/>
</dbReference>
<proteinExistence type="predicted"/>
<evidence type="ECO:0000256" key="1">
    <source>
        <dbReference type="SAM" id="MobiDB-lite"/>
    </source>
</evidence>
<evidence type="ECO:0000259" key="3">
    <source>
        <dbReference type="Pfam" id="PF14383"/>
    </source>
</evidence>
<dbReference type="OrthoDB" id="1929599at2759"/>
<accession>A0A0K9Q067</accession>
<dbReference type="InterPro" id="IPR032795">
    <property type="entry name" value="DUF3741-assoc"/>
</dbReference>
<reference evidence="5" key="1">
    <citation type="journal article" date="2016" name="Nature">
        <title>The genome of the seagrass Zostera marina reveals angiosperm adaptation to the sea.</title>
        <authorList>
            <person name="Olsen J.L."/>
            <person name="Rouze P."/>
            <person name="Verhelst B."/>
            <person name="Lin Y.-C."/>
            <person name="Bayer T."/>
            <person name="Collen J."/>
            <person name="Dattolo E."/>
            <person name="De Paoli E."/>
            <person name="Dittami S."/>
            <person name="Maumus F."/>
            <person name="Michel G."/>
            <person name="Kersting A."/>
            <person name="Lauritano C."/>
            <person name="Lohaus R."/>
            <person name="Toepel M."/>
            <person name="Tonon T."/>
            <person name="Vanneste K."/>
            <person name="Amirebrahimi M."/>
            <person name="Brakel J."/>
            <person name="Bostroem C."/>
            <person name="Chovatia M."/>
            <person name="Grimwood J."/>
            <person name="Jenkins J.W."/>
            <person name="Jueterbock A."/>
            <person name="Mraz A."/>
            <person name="Stam W.T."/>
            <person name="Tice H."/>
            <person name="Bornberg-Bauer E."/>
            <person name="Green P.J."/>
            <person name="Pearson G.A."/>
            <person name="Procaccini G."/>
            <person name="Duarte C.M."/>
            <person name="Schmutz J."/>
            <person name="Reusch T.B.H."/>
            <person name="Van de Peer Y."/>
        </authorList>
    </citation>
    <scope>NUCLEOTIDE SEQUENCE [LARGE SCALE GENOMIC DNA]</scope>
    <source>
        <strain evidence="5">cv. Finnish</strain>
    </source>
</reference>
<evidence type="ECO:0000313" key="4">
    <source>
        <dbReference type="EMBL" id="KMZ73850.1"/>
    </source>
</evidence>
<feature type="domain" description="DUF3741" evidence="3">
    <location>
        <begin position="158"/>
        <end position="179"/>
    </location>
</feature>
<dbReference type="AlphaFoldDB" id="A0A0K9Q067"/>
<feature type="compositionally biased region" description="Polar residues" evidence="1">
    <location>
        <begin position="353"/>
        <end position="369"/>
    </location>
</feature>
<sequence length="773" mass="86225">MTSGILPEEKRNLERQMGCMAGFFQLFDRHQILAGKRIYSTRRLPSSPGTSSSPSPSERSDFSPPPPPFRKDLVVQTLKKNSSTPPPVAVVEEAVKNVVTPSRSSAALPLPVLEFKEGSKTSWKLREAPRLSLDSRLLNEKGRLEIRTTHVPSDGSDDQRRSPSVVARLMGLELFPKSESGDDCGTVHNVVGAVQLKRSASESRASKEFLHHSFFHEKSYQERRAPAKPDPKPKVLAKQKPTPPMLNRSGGGGGSVQMRKSSFDAQDFFPEPSKRIGNVNGNNFYSEIEKKLWMAKDLDSLKQILEALQLKGLLHARSSSLPHHNQIPGRNLIFERQQPSPRSPIVLMKPASTIKSPSRFGTTSSSPVRNSGRRDRAAEIGEKKVRNYSNGRIPPDPPTSPSSAARRKRYSLQVQSPRSSGSSPRRPLPPSSEHTTNMSPRNRKAAPSIERFSDASSTISDASSYNNHFEVEKVKVEDFHEGRNLLKRCDKLLQSIAEITSPAPTQPSPVSVLDSVASFRSDGGDERSPLSRHIEFGDGAELMALEVDDASWTPLPSVPITIQNYKQPELIPVDDVEATDQDFAYVADIFRSFSTTAVEASTPQPDVYFFLEKQYEEEDYLYSSSSSSSHRRVIFDTVTEIVERKNQHLISSPWTAFARSRSVTNVESTRSQARETWTELKRLLDPVSATDLCELVCGVLKKDLSSCCNEAQQQDWSDRSFEMSDAVLDIERLIFKDLVVDTIRDLAVKFRRFTTTSTTKSNAAVVSRRKLLF</sequence>
<dbReference type="PANTHER" id="PTHR31680">
    <property type="entry name" value="LONGIFOLIA PROTEIN"/>
    <property type="match status" value="1"/>
</dbReference>
<comment type="caution">
    <text evidence="4">The sequence shown here is derived from an EMBL/GenBank/DDBJ whole genome shotgun (WGS) entry which is preliminary data.</text>
</comment>
<dbReference type="InterPro" id="IPR025486">
    <property type="entry name" value="DUF4378"/>
</dbReference>
<dbReference type="GO" id="GO:0051513">
    <property type="term" value="P:regulation of monopolar cell growth"/>
    <property type="evidence" value="ECO:0007669"/>
    <property type="project" value="InterPro"/>
</dbReference>
<dbReference type="InterPro" id="IPR033334">
    <property type="entry name" value="LNG1/2"/>
</dbReference>